<dbReference type="EMBL" id="MFKP01000005">
    <property type="protein sequence ID" value="OGG44641.1"/>
    <property type="molecule type" value="Genomic_DNA"/>
</dbReference>
<reference evidence="1 2" key="1">
    <citation type="journal article" date="2016" name="Nat. Commun.">
        <title>Thousands of microbial genomes shed light on interconnected biogeochemical processes in an aquifer system.</title>
        <authorList>
            <person name="Anantharaman K."/>
            <person name="Brown C.T."/>
            <person name="Hug L.A."/>
            <person name="Sharon I."/>
            <person name="Castelle C.J."/>
            <person name="Probst A.J."/>
            <person name="Thomas B.C."/>
            <person name="Singh A."/>
            <person name="Wilkins M.J."/>
            <person name="Karaoz U."/>
            <person name="Brodie E.L."/>
            <person name="Williams K.H."/>
            <person name="Hubbard S.S."/>
            <person name="Banfield J.F."/>
        </authorList>
    </citation>
    <scope>NUCLEOTIDE SEQUENCE [LARGE SCALE GENOMIC DNA]</scope>
</reference>
<comment type="caution">
    <text evidence="1">The sequence shown here is derived from an EMBL/GenBank/DDBJ whole genome shotgun (WGS) entry which is preliminary data.</text>
</comment>
<proteinExistence type="predicted"/>
<organism evidence="1 2">
    <name type="scientific">Candidatus Kaiserbacteria bacterium RIFCSPHIGHO2_01_FULL_48_10</name>
    <dbReference type="NCBI Taxonomy" id="1798476"/>
    <lineage>
        <taxon>Bacteria</taxon>
        <taxon>Candidatus Kaiseribacteriota</taxon>
    </lineage>
</organism>
<evidence type="ECO:0000313" key="2">
    <source>
        <dbReference type="Proteomes" id="UP000178249"/>
    </source>
</evidence>
<sequence length="138" mass="15170">MEKGPVPYNMAESHRGAIAEITTTLQRAIPEASSRIQALAQANAEIIFARSLQSARVAHADHVYSSSGLSSQLEASLSHLEPTNPLRQTIEANNAQLRERFSQSHRLELTMFFIVMGVAKGRAEAIVDNEILNSEKTK</sequence>
<evidence type="ECO:0000313" key="1">
    <source>
        <dbReference type="EMBL" id="OGG44641.1"/>
    </source>
</evidence>
<accession>A0A1F6C684</accession>
<dbReference type="AlphaFoldDB" id="A0A1F6C684"/>
<dbReference type="Proteomes" id="UP000178249">
    <property type="component" value="Unassembled WGS sequence"/>
</dbReference>
<gene>
    <name evidence="1" type="ORF">A2841_00755</name>
</gene>
<name>A0A1F6C684_9BACT</name>
<protein>
    <submittedName>
        <fullName evidence="1">Uncharacterized protein</fullName>
    </submittedName>
</protein>